<evidence type="ECO:0000313" key="2">
    <source>
        <dbReference type="Proteomes" id="UP000323317"/>
    </source>
</evidence>
<gene>
    <name evidence="1" type="ORF">FZC79_14545</name>
</gene>
<reference evidence="1 2" key="1">
    <citation type="submission" date="2019-08" db="EMBL/GenBank/DDBJ databases">
        <title>Bacillus genomes from the desert of Cuatro Cienegas, Coahuila.</title>
        <authorList>
            <person name="Olmedo-Alvarez G."/>
        </authorList>
    </citation>
    <scope>NUCLEOTIDE SEQUENCE [LARGE SCALE GENOMIC DNA]</scope>
    <source>
        <strain evidence="1 2">CH40_1T</strain>
    </source>
</reference>
<sequence>MGTLYFSDNFFSSGRTDIYNSEKERVGELDLKSAFSSSMDILNNEGRVMASGKFPFLGNRWIVSGKEGEEMGELKQKWSFFSKRFQYHSFGKGTFSIESEAFSKDYTVLDEKGAVICSFERVSGFFSSPAYKLENYSNELGNQELVAVVMGVNAIQKRNNAAASSGGAT</sequence>
<dbReference type="InterPro" id="IPR007612">
    <property type="entry name" value="LOR"/>
</dbReference>
<dbReference type="RefSeq" id="WP_148947513.1">
    <property type="nucleotide sequence ID" value="NZ_VTEH01000011.1"/>
</dbReference>
<name>A0A5D4KCL9_9BACI</name>
<dbReference type="Pfam" id="PF04525">
    <property type="entry name" value="LOR"/>
    <property type="match status" value="1"/>
</dbReference>
<dbReference type="Proteomes" id="UP000323317">
    <property type="component" value="Unassembled WGS sequence"/>
</dbReference>
<organism evidence="1 2">
    <name type="scientific">Rossellomorea vietnamensis</name>
    <dbReference type="NCBI Taxonomy" id="218284"/>
    <lineage>
        <taxon>Bacteria</taxon>
        <taxon>Bacillati</taxon>
        <taxon>Bacillota</taxon>
        <taxon>Bacilli</taxon>
        <taxon>Bacillales</taxon>
        <taxon>Bacillaceae</taxon>
        <taxon>Rossellomorea</taxon>
    </lineage>
</organism>
<evidence type="ECO:0000313" key="1">
    <source>
        <dbReference type="EMBL" id="TYR74686.1"/>
    </source>
</evidence>
<comment type="caution">
    <text evidence="1">The sequence shown here is derived from an EMBL/GenBank/DDBJ whole genome shotgun (WGS) entry which is preliminary data.</text>
</comment>
<proteinExistence type="predicted"/>
<dbReference type="EMBL" id="VTEH01000011">
    <property type="protein sequence ID" value="TYR74686.1"/>
    <property type="molecule type" value="Genomic_DNA"/>
</dbReference>
<dbReference type="AlphaFoldDB" id="A0A5D4KCL9"/>
<protein>
    <submittedName>
        <fullName evidence="1">Uncharacterized protein</fullName>
    </submittedName>
</protein>
<accession>A0A5D4KCL9</accession>